<dbReference type="InterPro" id="IPR014756">
    <property type="entry name" value="Ig_E-set"/>
</dbReference>
<dbReference type="OrthoDB" id="5242236at2"/>
<evidence type="ECO:0000256" key="5">
    <source>
        <dbReference type="SAM" id="Phobius"/>
    </source>
</evidence>
<keyword evidence="2" id="KW-0479">Metal-binding</keyword>
<keyword evidence="3 6" id="KW-0732">Signal</keyword>
<comment type="subcellular location">
    <subcellularLocation>
        <location evidence="1">Cell envelope</location>
    </subcellularLocation>
</comment>
<dbReference type="GO" id="GO:0030313">
    <property type="term" value="C:cell envelope"/>
    <property type="evidence" value="ECO:0007669"/>
    <property type="project" value="UniProtKB-SubCell"/>
</dbReference>
<gene>
    <name evidence="8" type="ORF">FNM00_18450</name>
</gene>
<dbReference type="PANTHER" id="PTHR34820">
    <property type="entry name" value="INNER MEMBRANE PROTEIN YEBZ"/>
    <property type="match status" value="1"/>
</dbReference>
<feature type="chain" id="PRO_5022096885" evidence="6">
    <location>
        <begin position="31"/>
        <end position="191"/>
    </location>
</feature>
<dbReference type="GO" id="GO:0042597">
    <property type="term" value="C:periplasmic space"/>
    <property type="evidence" value="ECO:0007669"/>
    <property type="project" value="InterPro"/>
</dbReference>
<accession>A0A554RFS7</accession>
<evidence type="ECO:0000313" key="8">
    <source>
        <dbReference type="EMBL" id="TSD52965.1"/>
    </source>
</evidence>
<evidence type="ECO:0000256" key="4">
    <source>
        <dbReference type="ARBA" id="ARBA00023008"/>
    </source>
</evidence>
<evidence type="ECO:0000256" key="1">
    <source>
        <dbReference type="ARBA" id="ARBA00004196"/>
    </source>
</evidence>
<protein>
    <submittedName>
        <fullName evidence="8">Copper resistance protein CopC</fullName>
    </submittedName>
</protein>
<dbReference type="GO" id="GO:0046688">
    <property type="term" value="P:response to copper ion"/>
    <property type="evidence" value="ECO:0007669"/>
    <property type="project" value="InterPro"/>
</dbReference>
<feature type="domain" description="CopC" evidence="7">
    <location>
        <begin position="31"/>
        <end position="121"/>
    </location>
</feature>
<dbReference type="Proteomes" id="UP000316988">
    <property type="component" value="Unassembled WGS sequence"/>
</dbReference>
<reference evidence="8 9" key="1">
    <citation type="submission" date="2019-07" db="EMBL/GenBank/DDBJ databases">
        <authorList>
            <person name="Zhao L.H."/>
        </authorList>
    </citation>
    <scope>NUCLEOTIDE SEQUENCE [LARGE SCALE GENOMIC DNA]</scope>
    <source>
        <strain evidence="8 9">Co35</strain>
    </source>
</reference>
<dbReference type="SUPFAM" id="SSF81296">
    <property type="entry name" value="E set domains"/>
    <property type="match status" value="1"/>
</dbReference>
<dbReference type="InterPro" id="IPR007348">
    <property type="entry name" value="CopC_dom"/>
</dbReference>
<dbReference type="Gene3D" id="2.60.40.1220">
    <property type="match status" value="1"/>
</dbReference>
<sequence length="191" mass="19484">MRLLTRSTMTLSTTLLVAGSALTGTGPASAHAQIVQVDPADHAVVKDLDAVSLTLDEQPAPGTTSVAVVNSSDSSIAMGEPIINGTTVTQKITPEGPAGTYTIGWRVTSSDGHPIAGTSTFIITNDDGSAPGIPAGLDPQAIIKRADNNAFLDTDAAIFITVLLVGAVLLLAITRRRRYPQGSDHAGGGDA</sequence>
<feature type="transmembrane region" description="Helical" evidence="5">
    <location>
        <begin position="156"/>
        <end position="173"/>
    </location>
</feature>
<dbReference type="GO" id="GO:0005886">
    <property type="term" value="C:plasma membrane"/>
    <property type="evidence" value="ECO:0007669"/>
    <property type="project" value="TreeGrafter"/>
</dbReference>
<dbReference type="PANTHER" id="PTHR34820:SF4">
    <property type="entry name" value="INNER MEMBRANE PROTEIN YEBZ"/>
    <property type="match status" value="1"/>
</dbReference>
<dbReference type="Pfam" id="PF04234">
    <property type="entry name" value="CopC"/>
    <property type="match status" value="1"/>
</dbReference>
<feature type="signal peptide" evidence="6">
    <location>
        <begin position="1"/>
        <end position="30"/>
    </location>
</feature>
<evidence type="ECO:0000313" key="9">
    <source>
        <dbReference type="Proteomes" id="UP000316988"/>
    </source>
</evidence>
<keyword evidence="4" id="KW-0186">Copper</keyword>
<proteinExistence type="predicted"/>
<dbReference type="GO" id="GO:0006825">
    <property type="term" value="P:copper ion transport"/>
    <property type="evidence" value="ECO:0007669"/>
    <property type="project" value="InterPro"/>
</dbReference>
<dbReference type="EMBL" id="VLNT01000034">
    <property type="protein sequence ID" value="TSD52965.1"/>
    <property type="molecule type" value="Genomic_DNA"/>
</dbReference>
<dbReference type="AlphaFoldDB" id="A0A554RFS7"/>
<evidence type="ECO:0000256" key="2">
    <source>
        <dbReference type="ARBA" id="ARBA00022723"/>
    </source>
</evidence>
<comment type="caution">
    <text evidence="8">The sequence shown here is derived from an EMBL/GenBank/DDBJ whole genome shotgun (WGS) entry which is preliminary data.</text>
</comment>
<dbReference type="InterPro" id="IPR014755">
    <property type="entry name" value="Cu-Rt/internalin_Ig-like"/>
</dbReference>
<dbReference type="InterPro" id="IPR032694">
    <property type="entry name" value="CopC/D"/>
</dbReference>
<dbReference type="GO" id="GO:0005507">
    <property type="term" value="F:copper ion binding"/>
    <property type="evidence" value="ECO:0007669"/>
    <property type="project" value="InterPro"/>
</dbReference>
<keyword evidence="5" id="KW-0472">Membrane</keyword>
<keyword evidence="5" id="KW-0812">Transmembrane</keyword>
<keyword evidence="5" id="KW-1133">Transmembrane helix</keyword>
<keyword evidence="9" id="KW-1185">Reference proteome</keyword>
<organism evidence="8 9">
    <name type="scientific">Aeromicrobium piscarium</name>
    <dbReference type="NCBI Taxonomy" id="2590901"/>
    <lineage>
        <taxon>Bacteria</taxon>
        <taxon>Bacillati</taxon>
        <taxon>Actinomycetota</taxon>
        <taxon>Actinomycetes</taxon>
        <taxon>Propionibacteriales</taxon>
        <taxon>Nocardioidaceae</taxon>
        <taxon>Aeromicrobium</taxon>
    </lineage>
</organism>
<dbReference type="RefSeq" id="WP_143915000.1">
    <property type="nucleotide sequence ID" value="NZ_VLNT01000034.1"/>
</dbReference>
<evidence type="ECO:0000259" key="7">
    <source>
        <dbReference type="Pfam" id="PF04234"/>
    </source>
</evidence>
<name>A0A554RFS7_9ACTN</name>
<evidence type="ECO:0000256" key="6">
    <source>
        <dbReference type="SAM" id="SignalP"/>
    </source>
</evidence>
<evidence type="ECO:0000256" key="3">
    <source>
        <dbReference type="ARBA" id="ARBA00022729"/>
    </source>
</evidence>